<dbReference type="PROSITE" id="PS00943">
    <property type="entry name" value="UBIA"/>
    <property type="match status" value="1"/>
</dbReference>
<keyword evidence="6 8" id="KW-1133">Transmembrane helix</keyword>
<dbReference type="HAMAP" id="MF_01635">
    <property type="entry name" value="UbiA"/>
    <property type="match status" value="1"/>
</dbReference>
<proteinExistence type="inferred from homology"/>
<evidence type="ECO:0000256" key="8">
    <source>
        <dbReference type="HAMAP-Rule" id="MF_03189"/>
    </source>
</evidence>
<dbReference type="FunFam" id="1.10.357.140:FF:000003">
    <property type="entry name" value="4-hydroxybenzoate polyprenyltransferase, mitochondrial"/>
    <property type="match status" value="1"/>
</dbReference>
<evidence type="ECO:0000256" key="3">
    <source>
        <dbReference type="ARBA" id="ARBA00005985"/>
    </source>
</evidence>
<comment type="catalytic activity">
    <reaction evidence="8">
        <text>an all-trans-polyprenyl diphosphate + 4-hydroxybenzoate = a 4-hydroxy-3-(all-trans-polyprenyl)benzoate + diphosphate</text>
        <dbReference type="Rhea" id="RHEA:44504"/>
        <dbReference type="Rhea" id="RHEA-COMP:9514"/>
        <dbReference type="Rhea" id="RHEA-COMP:9564"/>
        <dbReference type="ChEBI" id="CHEBI:17879"/>
        <dbReference type="ChEBI" id="CHEBI:33019"/>
        <dbReference type="ChEBI" id="CHEBI:58914"/>
        <dbReference type="ChEBI" id="CHEBI:78396"/>
        <dbReference type="EC" id="2.5.1.39"/>
    </reaction>
</comment>
<evidence type="ECO:0000256" key="1">
    <source>
        <dbReference type="ARBA" id="ARBA00001946"/>
    </source>
</evidence>
<dbReference type="InterPro" id="IPR044878">
    <property type="entry name" value="UbiA_sf"/>
</dbReference>
<evidence type="ECO:0000313" key="9">
    <source>
        <dbReference type="EMBL" id="KAK1927388.1"/>
    </source>
</evidence>
<keyword evidence="8" id="KW-0999">Mitochondrion inner membrane</keyword>
<keyword evidence="8" id="KW-0831">Ubiquinone biosynthesis</keyword>
<evidence type="ECO:0000256" key="5">
    <source>
        <dbReference type="ARBA" id="ARBA00022692"/>
    </source>
</evidence>
<evidence type="ECO:0000256" key="2">
    <source>
        <dbReference type="ARBA" id="ARBA00004141"/>
    </source>
</evidence>
<dbReference type="CDD" id="cd13959">
    <property type="entry name" value="PT_UbiA_COQ2"/>
    <property type="match status" value="1"/>
</dbReference>
<dbReference type="PANTHER" id="PTHR11048">
    <property type="entry name" value="PRENYLTRANSFERASES"/>
    <property type="match status" value="1"/>
</dbReference>
<keyword evidence="4 8" id="KW-0808">Transferase</keyword>
<name>A0AAD9FWN5_PAPLA</name>
<evidence type="ECO:0000256" key="6">
    <source>
        <dbReference type="ARBA" id="ARBA00022989"/>
    </source>
</evidence>
<feature type="transmembrane region" description="Helical" evidence="8">
    <location>
        <begin position="225"/>
        <end position="242"/>
    </location>
</feature>
<dbReference type="InterPro" id="IPR039653">
    <property type="entry name" value="Prenyltransferase"/>
</dbReference>
<dbReference type="InterPro" id="IPR030470">
    <property type="entry name" value="UbiA_prenylTrfase_CS"/>
</dbReference>
<keyword evidence="8" id="KW-0414">Isoprene biosynthesis</keyword>
<dbReference type="GO" id="GO:0008299">
    <property type="term" value="P:isoprenoid biosynthetic process"/>
    <property type="evidence" value="ECO:0007669"/>
    <property type="project" value="UniProtKB-UniRule"/>
</dbReference>
<feature type="transmembrane region" description="Helical" evidence="8">
    <location>
        <begin position="198"/>
        <end position="216"/>
    </location>
</feature>
<dbReference type="GO" id="GO:0005743">
    <property type="term" value="C:mitochondrial inner membrane"/>
    <property type="evidence" value="ECO:0007669"/>
    <property type="project" value="UniProtKB-SubCell"/>
</dbReference>
<dbReference type="EC" id="2.5.1.39" evidence="8"/>
<comment type="cofactor">
    <cofactor evidence="1 8">
        <name>Mg(2+)</name>
        <dbReference type="ChEBI" id="CHEBI:18420"/>
    </cofactor>
</comment>
<comment type="similarity">
    <text evidence="3 8">Belongs to the UbiA prenyltransferase family.</text>
</comment>
<sequence length="380" mass="41030">MIPLLSRAGAQCLRAGRPGLRSTSRVIPLRPVRSTLTSTLRYNSSIPPPPTPPPGLTSELVEPAVSRPIAPPSIIDKIVPKWAEGVKPYLHLIRIDKPIGSLLLFWPGAWGITLASSVHHLPPSTPAYLLGLFAVGSVVMRGAGCIVNDMWDAKYDRAVERTRWRPLAAGDVTQFQALTWLGVQLSIGLAILTQLNTYTIGLGVGSLALVTIYPYMKRITYYPQIVFGSTFMWAIFMGWSAAAGSVDWAMAAPLYVGGIAYGVMYDCIYAHQDKVDDVKAGVKSIALAFPDNSRALISTLSAGFVSTLALTGHLAGLGPLYYAISVLGTGAHLAWQCATVDFNSRADCWKKFCSNGYLGGLIWLGMAADYVQNVWIPGLY</sequence>
<feature type="transmembrane region" description="Helical" evidence="8">
    <location>
        <begin position="248"/>
        <end position="269"/>
    </location>
</feature>
<gene>
    <name evidence="9" type="ORF">DB88DRAFT_29183</name>
</gene>
<reference evidence="9" key="1">
    <citation type="submission" date="2023-02" db="EMBL/GenBank/DDBJ databases">
        <title>Identification and recombinant expression of a fungal hydrolase from Papiliotrema laurentii that hydrolyzes apple cutin and clears colloidal polyester polyurethane.</title>
        <authorList>
            <consortium name="DOE Joint Genome Institute"/>
            <person name="Roman V.A."/>
            <person name="Bojanowski C."/>
            <person name="Crable B.R."/>
            <person name="Wagner D.N."/>
            <person name="Hung C.S."/>
            <person name="Nadeau L.J."/>
            <person name="Schratz L."/>
            <person name="Haridas S."/>
            <person name="Pangilinan J."/>
            <person name="Lipzen A."/>
            <person name="Na H."/>
            <person name="Yan M."/>
            <person name="Ng V."/>
            <person name="Grigoriev I.V."/>
            <person name="Spatafora J.W."/>
            <person name="Barlow D."/>
            <person name="Biffinger J."/>
            <person name="Kelley-Loughnane N."/>
            <person name="Varaljay V.A."/>
            <person name="Crookes-Goodson W.J."/>
        </authorList>
    </citation>
    <scope>NUCLEOTIDE SEQUENCE</scope>
    <source>
        <strain evidence="9">5307AH</strain>
    </source>
</reference>
<dbReference type="GO" id="GO:0006744">
    <property type="term" value="P:ubiquinone biosynthetic process"/>
    <property type="evidence" value="ECO:0007669"/>
    <property type="project" value="UniProtKB-UniRule"/>
</dbReference>
<protein>
    <recommendedName>
        <fullName evidence="8">4-hydroxybenzoate polyprenyltransferase, mitochondrial</fullName>
        <shortName evidence="8">4-HB polyprenyltransferase</shortName>
        <ecNumber evidence="8">2.5.1.39</ecNumber>
    </recommendedName>
    <alternativeName>
        <fullName evidence="8">Para-hydroxybenzoate--polyprenyltransferase</fullName>
        <shortName evidence="8">PHB:PPT</shortName>
        <shortName evidence="8">PHB:polyprenyltransferase</shortName>
    </alternativeName>
</protein>
<evidence type="ECO:0000256" key="7">
    <source>
        <dbReference type="ARBA" id="ARBA00023136"/>
    </source>
</evidence>
<comment type="pathway">
    <text evidence="8">Cofactor biosynthesis; ubiquinone biosynthesis.</text>
</comment>
<keyword evidence="10" id="KW-1185">Reference proteome</keyword>
<dbReference type="InterPro" id="IPR000537">
    <property type="entry name" value="UbiA_prenyltransferase"/>
</dbReference>
<comment type="caution">
    <text evidence="9">The sequence shown here is derived from an EMBL/GenBank/DDBJ whole genome shotgun (WGS) entry which is preliminary data.</text>
</comment>
<dbReference type="PANTHER" id="PTHR11048:SF28">
    <property type="entry name" value="4-HYDROXYBENZOATE POLYPRENYLTRANSFERASE, MITOCHONDRIAL"/>
    <property type="match status" value="1"/>
</dbReference>
<dbReference type="EMBL" id="JAODAN010000001">
    <property type="protein sequence ID" value="KAK1927388.1"/>
    <property type="molecule type" value="Genomic_DNA"/>
</dbReference>
<keyword evidence="7 8" id="KW-0472">Membrane</keyword>
<comment type="subcellular location">
    <subcellularLocation>
        <location evidence="2">Membrane</location>
        <topology evidence="2">Multi-pass membrane protein</topology>
    </subcellularLocation>
    <subcellularLocation>
        <location evidence="8">Mitochondrion inner membrane</location>
        <topology evidence="8">Multi-pass membrane protein</topology>
        <orientation evidence="8">Matrix side</orientation>
    </subcellularLocation>
</comment>
<dbReference type="Proteomes" id="UP001182556">
    <property type="component" value="Unassembled WGS sequence"/>
</dbReference>
<comment type="function">
    <text evidence="8">Catalyzes the prenylation of para-hydroxybenzoate (PHB) with an all-trans polyprenyl group. Mediates the second step in the final reaction sequence of coenzyme Q (CoQ) biosynthesis, which is the condensation of the polyisoprenoid side chain with PHB, generating the first membrane-bound Q intermediate.</text>
</comment>
<keyword evidence="5 8" id="KW-0812">Transmembrane</keyword>
<accession>A0AAD9FWN5</accession>
<dbReference type="GO" id="GO:0008412">
    <property type="term" value="F:4-hydroxybenzoate polyprenyltransferase activity"/>
    <property type="evidence" value="ECO:0007669"/>
    <property type="project" value="UniProtKB-EC"/>
</dbReference>
<organism evidence="9 10">
    <name type="scientific">Papiliotrema laurentii</name>
    <name type="common">Cryptococcus laurentii</name>
    <dbReference type="NCBI Taxonomy" id="5418"/>
    <lineage>
        <taxon>Eukaryota</taxon>
        <taxon>Fungi</taxon>
        <taxon>Dikarya</taxon>
        <taxon>Basidiomycota</taxon>
        <taxon>Agaricomycotina</taxon>
        <taxon>Tremellomycetes</taxon>
        <taxon>Tremellales</taxon>
        <taxon>Rhynchogastremaceae</taxon>
        <taxon>Papiliotrema</taxon>
    </lineage>
</organism>
<dbReference type="NCBIfam" id="TIGR01474">
    <property type="entry name" value="ubiA_proteo"/>
    <property type="match status" value="1"/>
</dbReference>
<dbReference type="Pfam" id="PF01040">
    <property type="entry name" value="UbiA"/>
    <property type="match status" value="1"/>
</dbReference>
<keyword evidence="8" id="KW-0496">Mitochondrion</keyword>
<dbReference type="Gene3D" id="1.10.357.140">
    <property type="entry name" value="UbiA prenyltransferase"/>
    <property type="match status" value="1"/>
</dbReference>
<evidence type="ECO:0000313" key="10">
    <source>
        <dbReference type="Proteomes" id="UP001182556"/>
    </source>
</evidence>
<dbReference type="AlphaFoldDB" id="A0AAD9FWN5"/>
<evidence type="ECO:0000256" key="4">
    <source>
        <dbReference type="ARBA" id="ARBA00022679"/>
    </source>
</evidence>
<dbReference type="InterPro" id="IPR006370">
    <property type="entry name" value="HB_polyprenyltransferase-like"/>
</dbReference>